<dbReference type="AlphaFoldDB" id="A0A840TTW9"/>
<dbReference type="RefSeq" id="WP_184172273.1">
    <property type="nucleotide sequence ID" value="NZ_JACHGF010000002.1"/>
</dbReference>
<dbReference type="InterPro" id="IPR046150">
    <property type="entry name" value="DUF6152"/>
</dbReference>
<organism evidence="2 3">
    <name type="scientific">Rhabdobacter roseus</name>
    <dbReference type="NCBI Taxonomy" id="1655419"/>
    <lineage>
        <taxon>Bacteria</taxon>
        <taxon>Pseudomonadati</taxon>
        <taxon>Bacteroidota</taxon>
        <taxon>Cytophagia</taxon>
        <taxon>Cytophagales</taxon>
        <taxon>Cytophagaceae</taxon>
        <taxon>Rhabdobacter</taxon>
    </lineage>
</organism>
<name>A0A840TTW9_9BACT</name>
<evidence type="ECO:0000313" key="2">
    <source>
        <dbReference type="EMBL" id="MBB5283139.1"/>
    </source>
</evidence>
<protein>
    <submittedName>
        <fullName evidence="2">Uncharacterized protein</fullName>
    </submittedName>
</protein>
<keyword evidence="1" id="KW-0732">Signal</keyword>
<feature type="signal peptide" evidence="1">
    <location>
        <begin position="1"/>
        <end position="23"/>
    </location>
</feature>
<dbReference type="Proteomes" id="UP000557307">
    <property type="component" value="Unassembled WGS sequence"/>
</dbReference>
<feature type="chain" id="PRO_5032477572" evidence="1">
    <location>
        <begin position="24"/>
        <end position="117"/>
    </location>
</feature>
<accession>A0A840TTW9</accession>
<gene>
    <name evidence="2" type="ORF">HNQ92_001265</name>
</gene>
<reference evidence="2 3" key="1">
    <citation type="submission" date="2020-08" db="EMBL/GenBank/DDBJ databases">
        <title>Genomic Encyclopedia of Type Strains, Phase IV (KMG-IV): sequencing the most valuable type-strain genomes for metagenomic binning, comparative biology and taxonomic classification.</title>
        <authorList>
            <person name="Goeker M."/>
        </authorList>
    </citation>
    <scope>NUCLEOTIDE SEQUENCE [LARGE SCALE GENOMIC DNA]</scope>
    <source>
        <strain evidence="2 3">DSM 105074</strain>
    </source>
</reference>
<proteinExistence type="predicted"/>
<keyword evidence="3" id="KW-1185">Reference proteome</keyword>
<evidence type="ECO:0000256" key="1">
    <source>
        <dbReference type="SAM" id="SignalP"/>
    </source>
</evidence>
<sequence>MNRLQSTWLVGALLLCASFTFFHHGWSEYDQTKPQDFKATIEESVYENPHVLIKVKYKKQPQTIYLAPTSRMNSRGVSEEMIKKGTSVRLVAYPHKTDKGEMRAERIFIDGEKYELR</sequence>
<dbReference type="EMBL" id="JACHGF010000002">
    <property type="protein sequence ID" value="MBB5283139.1"/>
    <property type="molecule type" value="Genomic_DNA"/>
</dbReference>
<evidence type="ECO:0000313" key="3">
    <source>
        <dbReference type="Proteomes" id="UP000557307"/>
    </source>
</evidence>
<dbReference type="Pfam" id="PF19649">
    <property type="entry name" value="DUF6152"/>
    <property type="match status" value="1"/>
</dbReference>
<comment type="caution">
    <text evidence="2">The sequence shown here is derived from an EMBL/GenBank/DDBJ whole genome shotgun (WGS) entry which is preliminary data.</text>
</comment>